<organism evidence="1 2">
    <name type="scientific">Crocosphaera watsonii WH 8501</name>
    <dbReference type="NCBI Taxonomy" id="165597"/>
    <lineage>
        <taxon>Bacteria</taxon>
        <taxon>Bacillati</taxon>
        <taxon>Cyanobacteriota</taxon>
        <taxon>Cyanophyceae</taxon>
        <taxon>Oscillatoriophycideae</taxon>
        <taxon>Chroococcales</taxon>
        <taxon>Aphanothecaceae</taxon>
        <taxon>Crocosphaera</taxon>
    </lineage>
</organism>
<reference evidence="1" key="1">
    <citation type="submission" date="2004-02" db="EMBL/GenBank/DDBJ databases">
        <authorList>
            <consortium name="DOE Joint Genome Institute"/>
        </authorList>
    </citation>
    <scope>NUCLEOTIDE SEQUENCE [LARGE SCALE GENOMIC DNA]</scope>
    <source>
        <strain evidence="1">WH 8501</strain>
    </source>
</reference>
<protein>
    <submittedName>
        <fullName evidence="1">Uncharacterized protein</fullName>
    </submittedName>
</protein>
<accession>Q4BWS4</accession>
<sequence>MLEQGIHLITTDEMTGIQALERLFPNKRIKPKQVEKIEFEYERHGTLSLIANWDVARGKVISPSIGPTRTEQPRFRTSKCSIKKYIVLKSPKIIPGEEYFSFH</sequence>
<evidence type="ECO:0000313" key="2">
    <source>
        <dbReference type="Proteomes" id="UP000003922"/>
    </source>
</evidence>
<proteinExistence type="predicted"/>
<name>Q4BWS4_CROWT</name>
<gene>
    <name evidence="1" type="ORF">CwatDRAFT_1462</name>
</gene>
<reference evidence="1" key="2">
    <citation type="submission" date="2005-06" db="EMBL/GenBank/DDBJ databases">
        <title>Sequencing of the draft genome and assembly of Crocosphaera watsonii WH 8501.</title>
        <authorList>
            <consortium name="US DOE Joint Genome Institute (JGI-PGF)"/>
            <person name="Copeland A."/>
            <person name="Lucas S."/>
            <person name="Lapidus A."/>
            <person name="Barry K."/>
            <person name="Detter C."/>
            <person name="Glavina T."/>
            <person name="Hammon N."/>
            <person name="Israni S."/>
            <person name="Pitluck S."/>
            <person name="Richardson P."/>
        </authorList>
    </citation>
    <scope>NUCLEOTIDE SEQUENCE [LARGE SCALE GENOMIC DNA]</scope>
    <source>
        <strain evidence="1">WH 8501</strain>
    </source>
</reference>
<evidence type="ECO:0000313" key="1">
    <source>
        <dbReference type="EMBL" id="EAM48360.1"/>
    </source>
</evidence>
<dbReference type="OrthoDB" id="529267at2"/>
<dbReference type="EMBL" id="AADV02000152">
    <property type="protein sequence ID" value="EAM48360.1"/>
    <property type="molecule type" value="Genomic_DNA"/>
</dbReference>
<keyword evidence="2" id="KW-1185">Reference proteome</keyword>
<comment type="caution">
    <text evidence="1">The sequence shown here is derived from an EMBL/GenBank/DDBJ whole genome shotgun (WGS) entry which is preliminary data.</text>
</comment>
<dbReference type="KEGG" id="cwa:CwatDRAFT_1462"/>
<dbReference type="Proteomes" id="UP000003922">
    <property type="component" value="Unassembled WGS sequence"/>
</dbReference>
<reference evidence="1" key="3">
    <citation type="submission" date="2016-12" db="EMBL/GenBank/DDBJ databases">
        <title>Annotation of the draft genome assembly of Crocosphaera watsonii WH 8501.</title>
        <authorList>
            <consortium name="US DOE Joint Genome Institute (JGI-ORNL)"/>
            <person name="Larimer F."/>
            <person name="Land M."/>
        </authorList>
    </citation>
    <scope>NUCLEOTIDE SEQUENCE</scope>
    <source>
        <strain evidence="1">WH 8501</strain>
    </source>
</reference>
<dbReference type="AlphaFoldDB" id="Q4BWS4"/>